<reference evidence="12" key="2">
    <citation type="submission" date="2023-06" db="EMBL/GenBank/DDBJ databases">
        <authorList>
            <consortium name="Lawrence Berkeley National Laboratory"/>
            <person name="Haridas S."/>
            <person name="Hensen N."/>
            <person name="Bonometti L."/>
            <person name="Westerberg I."/>
            <person name="Brannstrom I.O."/>
            <person name="Guillou S."/>
            <person name="Cros-Aarteil S."/>
            <person name="Calhoun S."/>
            <person name="Kuo A."/>
            <person name="Mondo S."/>
            <person name="Pangilinan J."/>
            <person name="Riley R."/>
            <person name="Labutti K."/>
            <person name="Andreopoulos B."/>
            <person name="Lipzen A."/>
            <person name="Chen C."/>
            <person name="Yanf M."/>
            <person name="Daum C."/>
            <person name="Ng V."/>
            <person name="Clum A."/>
            <person name="Steindorff A."/>
            <person name="Ohm R."/>
            <person name="Martin F."/>
            <person name="Silar P."/>
            <person name="Natvig D."/>
            <person name="Lalanne C."/>
            <person name="Gautier V."/>
            <person name="Ament-Velasquez S.L."/>
            <person name="Kruys A."/>
            <person name="Hutchinson M.I."/>
            <person name="Powell A.J."/>
            <person name="Barry K."/>
            <person name="Miller A.N."/>
            <person name="Grigoriev I.V."/>
            <person name="Debuchy R."/>
            <person name="Gladieux P."/>
            <person name="Thoren M.H."/>
            <person name="Johannesson H."/>
        </authorList>
    </citation>
    <scope>NUCLEOTIDE SEQUENCE</scope>
    <source>
        <strain evidence="12">CBS 118394</strain>
    </source>
</reference>
<evidence type="ECO:0000256" key="10">
    <source>
        <dbReference type="RuleBase" id="RU361161"/>
    </source>
</evidence>
<dbReference type="SMART" id="SM01217">
    <property type="entry name" value="Fn3_like"/>
    <property type="match status" value="1"/>
</dbReference>
<organism evidence="12 13">
    <name type="scientific">Apodospora peruviana</name>
    <dbReference type="NCBI Taxonomy" id="516989"/>
    <lineage>
        <taxon>Eukaryota</taxon>
        <taxon>Fungi</taxon>
        <taxon>Dikarya</taxon>
        <taxon>Ascomycota</taxon>
        <taxon>Pezizomycotina</taxon>
        <taxon>Sordariomycetes</taxon>
        <taxon>Sordariomycetidae</taxon>
        <taxon>Sordariales</taxon>
        <taxon>Lasiosphaeriaceae</taxon>
        <taxon>Apodospora</taxon>
    </lineage>
</organism>
<dbReference type="PANTHER" id="PTHR42715:SF27">
    <property type="entry name" value="BETA-GLUCOSIDASE-RELATED"/>
    <property type="match status" value="1"/>
</dbReference>
<keyword evidence="4 10" id="KW-0378">Hydrolase</keyword>
<dbReference type="InterPro" id="IPR036881">
    <property type="entry name" value="Glyco_hydro_3_C_sf"/>
</dbReference>
<dbReference type="InterPro" id="IPR036962">
    <property type="entry name" value="Glyco_hydro_3_N_sf"/>
</dbReference>
<dbReference type="Pfam" id="PF01915">
    <property type="entry name" value="Glyco_hydro_3_C"/>
    <property type="match status" value="1"/>
</dbReference>
<dbReference type="GO" id="GO:0008422">
    <property type="term" value="F:beta-glucosidase activity"/>
    <property type="evidence" value="ECO:0007669"/>
    <property type="project" value="UniProtKB-EC"/>
</dbReference>
<evidence type="ECO:0000259" key="11">
    <source>
        <dbReference type="PROSITE" id="PS51820"/>
    </source>
</evidence>
<dbReference type="PANTHER" id="PTHR42715">
    <property type="entry name" value="BETA-GLUCOSIDASE"/>
    <property type="match status" value="1"/>
</dbReference>
<dbReference type="EC" id="3.2.1.21" evidence="10"/>
<keyword evidence="7 10" id="KW-0119">Carbohydrate metabolism</keyword>
<dbReference type="AlphaFoldDB" id="A0AAE0ILD1"/>
<evidence type="ECO:0000313" key="12">
    <source>
        <dbReference type="EMBL" id="KAK3326451.1"/>
    </source>
</evidence>
<reference evidence="12" key="1">
    <citation type="journal article" date="2023" name="Mol. Phylogenet. Evol.">
        <title>Genome-scale phylogeny and comparative genomics of the fungal order Sordariales.</title>
        <authorList>
            <person name="Hensen N."/>
            <person name="Bonometti L."/>
            <person name="Westerberg I."/>
            <person name="Brannstrom I.O."/>
            <person name="Guillou S."/>
            <person name="Cros-Aarteil S."/>
            <person name="Calhoun S."/>
            <person name="Haridas S."/>
            <person name="Kuo A."/>
            <person name="Mondo S."/>
            <person name="Pangilinan J."/>
            <person name="Riley R."/>
            <person name="LaButti K."/>
            <person name="Andreopoulos B."/>
            <person name="Lipzen A."/>
            <person name="Chen C."/>
            <person name="Yan M."/>
            <person name="Daum C."/>
            <person name="Ng V."/>
            <person name="Clum A."/>
            <person name="Steindorff A."/>
            <person name="Ohm R.A."/>
            <person name="Martin F."/>
            <person name="Silar P."/>
            <person name="Natvig D.O."/>
            <person name="Lalanne C."/>
            <person name="Gautier V."/>
            <person name="Ament-Velasquez S.L."/>
            <person name="Kruys A."/>
            <person name="Hutchinson M.I."/>
            <person name="Powell A.J."/>
            <person name="Barry K."/>
            <person name="Miller A.N."/>
            <person name="Grigoriev I.V."/>
            <person name="Debuchy R."/>
            <person name="Gladieux P."/>
            <person name="Hiltunen Thoren M."/>
            <person name="Johannesson H."/>
        </authorList>
    </citation>
    <scope>NUCLEOTIDE SEQUENCE</scope>
    <source>
        <strain evidence="12">CBS 118394</strain>
    </source>
</reference>
<dbReference type="FunFam" id="3.20.20.300:FF:000006">
    <property type="entry name" value="Beta-glucosidase H"/>
    <property type="match status" value="1"/>
</dbReference>
<dbReference type="GO" id="GO:0030245">
    <property type="term" value="P:cellulose catabolic process"/>
    <property type="evidence" value="ECO:0007669"/>
    <property type="project" value="UniProtKB-KW"/>
</dbReference>
<dbReference type="Gene3D" id="2.60.40.10">
    <property type="entry name" value="Immunoglobulins"/>
    <property type="match status" value="1"/>
</dbReference>
<comment type="caution">
    <text evidence="12">The sequence shown here is derived from an EMBL/GenBank/DDBJ whole genome shotgun (WGS) entry which is preliminary data.</text>
</comment>
<dbReference type="Proteomes" id="UP001283341">
    <property type="component" value="Unassembled WGS sequence"/>
</dbReference>
<evidence type="ECO:0000256" key="4">
    <source>
        <dbReference type="ARBA" id="ARBA00022801"/>
    </source>
</evidence>
<name>A0AAE0ILD1_9PEZI</name>
<evidence type="ECO:0000256" key="5">
    <source>
        <dbReference type="ARBA" id="ARBA00023001"/>
    </source>
</evidence>
<comment type="similarity">
    <text evidence="3 10">Belongs to the glycosyl hydrolase 3 family.</text>
</comment>
<dbReference type="InterPro" id="IPR001764">
    <property type="entry name" value="Glyco_hydro_3_N"/>
</dbReference>
<gene>
    <name evidence="12" type="ORF">B0H66DRAFT_493330</name>
</gene>
<evidence type="ECO:0000256" key="1">
    <source>
        <dbReference type="ARBA" id="ARBA00000448"/>
    </source>
</evidence>
<keyword evidence="5" id="KW-0136">Cellulose degradation</keyword>
<dbReference type="InterPro" id="IPR026891">
    <property type="entry name" value="Fn3-like"/>
</dbReference>
<dbReference type="Pfam" id="PF14310">
    <property type="entry name" value="Fn3-like"/>
    <property type="match status" value="1"/>
</dbReference>
<protein>
    <recommendedName>
        <fullName evidence="10">beta-glucosidase</fullName>
        <ecNumber evidence="10">3.2.1.21</ecNumber>
    </recommendedName>
</protein>
<dbReference type="FunFam" id="2.60.40.10:FF:000495">
    <property type="entry name" value="Periplasmic beta-glucosidase"/>
    <property type="match status" value="1"/>
</dbReference>
<dbReference type="InterPro" id="IPR017853">
    <property type="entry name" value="GH"/>
</dbReference>
<dbReference type="SMART" id="SM00758">
    <property type="entry name" value="PA14"/>
    <property type="match status" value="1"/>
</dbReference>
<evidence type="ECO:0000256" key="7">
    <source>
        <dbReference type="ARBA" id="ARBA00023277"/>
    </source>
</evidence>
<dbReference type="EMBL" id="JAUEDM010000002">
    <property type="protein sequence ID" value="KAK3326451.1"/>
    <property type="molecule type" value="Genomic_DNA"/>
</dbReference>
<evidence type="ECO:0000256" key="6">
    <source>
        <dbReference type="ARBA" id="ARBA00023180"/>
    </source>
</evidence>
<dbReference type="Gene3D" id="3.20.20.300">
    <property type="entry name" value="Glycoside hydrolase, family 3, N-terminal domain"/>
    <property type="match status" value="1"/>
</dbReference>
<comment type="catalytic activity">
    <reaction evidence="1 10">
        <text>Hydrolysis of terminal, non-reducing beta-D-glucosyl residues with release of beta-D-glucose.</text>
        <dbReference type="EC" id="3.2.1.21"/>
    </reaction>
</comment>
<dbReference type="SUPFAM" id="SSF52279">
    <property type="entry name" value="Beta-D-glucan exohydrolase, C-terminal domain"/>
    <property type="match status" value="1"/>
</dbReference>
<evidence type="ECO:0000256" key="9">
    <source>
        <dbReference type="ARBA" id="ARBA00023326"/>
    </source>
</evidence>
<dbReference type="SUPFAM" id="SSF51445">
    <property type="entry name" value="(Trans)glycosidases"/>
    <property type="match status" value="1"/>
</dbReference>
<proteinExistence type="inferred from homology"/>
<dbReference type="InterPro" id="IPR037524">
    <property type="entry name" value="PA14/GLEYA"/>
</dbReference>
<comment type="pathway">
    <text evidence="2 10">Glycan metabolism; cellulose degradation.</text>
</comment>
<evidence type="ECO:0000256" key="8">
    <source>
        <dbReference type="ARBA" id="ARBA00023295"/>
    </source>
</evidence>
<dbReference type="PRINTS" id="PR00133">
    <property type="entry name" value="GLHYDRLASE3"/>
</dbReference>
<dbReference type="PROSITE" id="PS00775">
    <property type="entry name" value="GLYCOSYL_HYDROL_F3"/>
    <property type="match status" value="1"/>
</dbReference>
<keyword evidence="13" id="KW-1185">Reference proteome</keyword>
<dbReference type="PROSITE" id="PS51820">
    <property type="entry name" value="PA14"/>
    <property type="match status" value="1"/>
</dbReference>
<dbReference type="InterPro" id="IPR013783">
    <property type="entry name" value="Ig-like_fold"/>
</dbReference>
<dbReference type="Gene3D" id="2.60.120.260">
    <property type="entry name" value="Galactose-binding domain-like"/>
    <property type="match status" value="1"/>
</dbReference>
<dbReference type="InterPro" id="IPR002772">
    <property type="entry name" value="Glyco_hydro_3_C"/>
</dbReference>
<evidence type="ECO:0000256" key="3">
    <source>
        <dbReference type="ARBA" id="ARBA00005336"/>
    </source>
</evidence>
<evidence type="ECO:0000256" key="2">
    <source>
        <dbReference type="ARBA" id="ARBA00004987"/>
    </source>
</evidence>
<dbReference type="InterPro" id="IPR011658">
    <property type="entry name" value="PA14_dom"/>
</dbReference>
<dbReference type="Pfam" id="PF07691">
    <property type="entry name" value="PA14"/>
    <property type="match status" value="1"/>
</dbReference>
<dbReference type="InterPro" id="IPR019800">
    <property type="entry name" value="Glyco_hydro_3_AS"/>
</dbReference>
<accession>A0AAE0ILD1</accession>
<sequence length="841" mass="90756">MADIDVEATLKKLSISEKVDLLAGIDFWHTKSLPEHGIPSVRLSDGPNGVRGTKFFNGIKAACFPCGTALGATFNLDLLTEAGAKMGDEAKSKGAHAILGPTINMQRSPLGGRGFESLGEDPVLAGLGAAALVNGIQSTGVQATIKHFVCNDQEHKRNAVQAIVTERALREIYALPFQIAVRDANPGSFMTAYNGVNGTYCSENDKLLDNMLRKEWGWEGMVMSDWYGTYSTTEAAKAGLDLEMPGPSRFRGDLLKFNVGTDKVPMHVLDERVRAMLKFVKKCYAESGVPENAPETTADTPETAALLRKIGVEGTVLLKNEENLLPLKKDKKTVVIGPNAKIATYHGGGSASLAAYYAVTPFEGISAKLASPPAYTVGSHSHKMLPLLGYLLKTASGNQGVTMRVYNEPPTDANRECTDEIELLKTELLLVDYYNTKLKSPLWYADFEGSFVADEDGTYELGVVVCGTAKLFVNGELVVDNATVQRQGEAFFGSSTVEEKGTLKVKKGKTYNVKVEFASAPTSKLTGNNVLFGGGTLRVGGVKLIDPKAEIARAAALAKDADQVIICVGLNADWETEGNDRHGMDLPPPMDELISAVAEANPKGTVVVMQSGTPVHMTSWVDKVAGVVQAWYGGNETGNVIADVLFGDANPSGKLSLSFPRGVEDNPAYLNYRAEGGRTLYGEDIYIGYRYYEKVNREVLFPFGFGLSYTSFEFSELSVEEKEGKVVVGVTVKNTGAVQGKEVVQVYVAPPPTNDGFDGINRPKKELKGFAKVELAPGENKKVVVEAETKYATSYWDELRDQWCAEAGEYEVIVSNSSSADGEGVLRGGFTVNETFWWSGV</sequence>
<evidence type="ECO:0000313" key="13">
    <source>
        <dbReference type="Proteomes" id="UP001283341"/>
    </source>
</evidence>
<dbReference type="Gene3D" id="3.40.50.1700">
    <property type="entry name" value="Glycoside hydrolase family 3 C-terminal domain"/>
    <property type="match status" value="1"/>
</dbReference>
<dbReference type="Pfam" id="PF00933">
    <property type="entry name" value="Glyco_hydro_3"/>
    <property type="match status" value="1"/>
</dbReference>
<keyword evidence="6" id="KW-0325">Glycoprotein</keyword>
<feature type="non-terminal residue" evidence="12">
    <location>
        <position position="841"/>
    </location>
</feature>
<feature type="domain" description="PA14" evidence="11">
    <location>
        <begin position="396"/>
        <end position="555"/>
    </location>
</feature>
<dbReference type="InterPro" id="IPR050288">
    <property type="entry name" value="Cellulose_deg_GH3"/>
</dbReference>
<keyword evidence="8 10" id="KW-0326">Glycosidase</keyword>
<keyword evidence="9 10" id="KW-0624">Polysaccharide degradation</keyword>